<feature type="transmembrane region" description="Helical" evidence="7">
    <location>
        <begin position="6"/>
        <end position="27"/>
    </location>
</feature>
<evidence type="ECO:0000256" key="7">
    <source>
        <dbReference type="SAM" id="Phobius"/>
    </source>
</evidence>
<feature type="transmembrane region" description="Helical" evidence="7">
    <location>
        <begin position="205"/>
        <end position="224"/>
    </location>
</feature>
<name>A0A932GSA6_UNCTE</name>
<dbReference type="PANTHER" id="PTHR34856:SF2">
    <property type="entry name" value="PROTEIN NRFD"/>
    <property type="match status" value="1"/>
</dbReference>
<accession>A0A932GSA6</accession>
<dbReference type="EMBL" id="JACPSX010000280">
    <property type="protein sequence ID" value="MBI3016246.1"/>
    <property type="molecule type" value="Genomic_DNA"/>
</dbReference>
<protein>
    <submittedName>
        <fullName evidence="8">Polysulfide reductase NrfD</fullName>
    </submittedName>
</protein>
<dbReference type="InterPro" id="IPR005614">
    <property type="entry name" value="NrfD-like"/>
</dbReference>
<keyword evidence="6 7" id="KW-0472">Membrane</keyword>
<dbReference type="PANTHER" id="PTHR34856">
    <property type="entry name" value="PROTEIN NRFD"/>
    <property type="match status" value="1"/>
</dbReference>
<feature type="transmembrane region" description="Helical" evidence="7">
    <location>
        <begin position="47"/>
        <end position="65"/>
    </location>
</feature>
<feature type="transmembrane region" description="Helical" evidence="7">
    <location>
        <begin position="131"/>
        <end position="155"/>
    </location>
</feature>
<dbReference type="Proteomes" id="UP000741360">
    <property type="component" value="Unassembled WGS sequence"/>
</dbReference>
<organism evidence="8 9">
    <name type="scientific">Tectimicrobiota bacterium</name>
    <dbReference type="NCBI Taxonomy" id="2528274"/>
    <lineage>
        <taxon>Bacteria</taxon>
        <taxon>Pseudomonadati</taxon>
        <taxon>Nitrospinota/Tectimicrobiota group</taxon>
        <taxon>Candidatus Tectimicrobiota</taxon>
    </lineage>
</organism>
<dbReference type="AlphaFoldDB" id="A0A932GSA6"/>
<gene>
    <name evidence="8" type="primary">nrfD</name>
    <name evidence="8" type="ORF">HYY65_14550</name>
</gene>
<feature type="transmembrane region" description="Helical" evidence="7">
    <location>
        <begin position="161"/>
        <end position="184"/>
    </location>
</feature>
<comment type="subcellular location">
    <subcellularLocation>
        <location evidence="1">Cell membrane</location>
        <topology evidence="1">Multi-pass membrane protein</topology>
    </subcellularLocation>
</comment>
<comment type="similarity">
    <text evidence="2">Belongs to the NrfD family.</text>
</comment>
<sequence>MTEATWGSAIAFDLFLAGLSGGSFLLAALASDQDEIGWEACGRTSSLLAPAALAAGMAMLLLDLGQKHRFWQLLVRFNPVSPMSIGTWLLAAFAVICVVFALFWLPEDWRRRIPVVGKWPFWSDRTWRGRFGIIGVPFAVAVTIYTAVLLSVTSIPLWRNYLLPPVFFFSALATGFSGGVLLSVPWPAKIRTKDLSRPLEFIRKVFRIILPSLLLTLVFFMALVPGKVEEKNVFGALVGGWTGALWGGGIGLGIVLPLILCLSRKRWSILRAVTIFATVLIGGLILRWVLVVAGQM</sequence>
<evidence type="ECO:0000256" key="3">
    <source>
        <dbReference type="ARBA" id="ARBA00022475"/>
    </source>
</evidence>
<dbReference type="GO" id="GO:0005886">
    <property type="term" value="C:plasma membrane"/>
    <property type="evidence" value="ECO:0007669"/>
    <property type="project" value="UniProtKB-SubCell"/>
</dbReference>
<keyword evidence="5 7" id="KW-1133">Transmembrane helix</keyword>
<evidence type="ECO:0000313" key="8">
    <source>
        <dbReference type="EMBL" id="MBI3016246.1"/>
    </source>
</evidence>
<keyword evidence="4 7" id="KW-0812">Transmembrane</keyword>
<dbReference type="Pfam" id="PF03916">
    <property type="entry name" value="NrfD"/>
    <property type="match status" value="1"/>
</dbReference>
<evidence type="ECO:0000256" key="2">
    <source>
        <dbReference type="ARBA" id="ARBA00008929"/>
    </source>
</evidence>
<reference evidence="8" key="1">
    <citation type="submission" date="2020-07" db="EMBL/GenBank/DDBJ databases">
        <title>Huge and variable diversity of episymbiotic CPR bacteria and DPANN archaea in groundwater ecosystems.</title>
        <authorList>
            <person name="He C.Y."/>
            <person name="Keren R."/>
            <person name="Whittaker M."/>
            <person name="Farag I.F."/>
            <person name="Doudna J."/>
            <person name="Cate J.H.D."/>
            <person name="Banfield J.F."/>
        </authorList>
    </citation>
    <scope>NUCLEOTIDE SEQUENCE</scope>
    <source>
        <strain evidence="8">NC_groundwater_717_Ag_S-0.2um_59_8</strain>
    </source>
</reference>
<feature type="transmembrane region" description="Helical" evidence="7">
    <location>
        <begin position="269"/>
        <end position="290"/>
    </location>
</feature>
<evidence type="ECO:0000313" key="9">
    <source>
        <dbReference type="Proteomes" id="UP000741360"/>
    </source>
</evidence>
<evidence type="ECO:0000256" key="4">
    <source>
        <dbReference type="ARBA" id="ARBA00022692"/>
    </source>
</evidence>
<evidence type="ECO:0000256" key="1">
    <source>
        <dbReference type="ARBA" id="ARBA00004651"/>
    </source>
</evidence>
<keyword evidence="3" id="KW-1003">Cell membrane</keyword>
<evidence type="ECO:0000256" key="5">
    <source>
        <dbReference type="ARBA" id="ARBA00022989"/>
    </source>
</evidence>
<feature type="transmembrane region" description="Helical" evidence="7">
    <location>
        <begin position="244"/>
        <end position="262"/>
    </location>
</feature>
<dbReference type="Gene3D" id="1.20.1630.10">
    <property type="entry name" value="Formate dehydrogenase/DMSO reductase domain"/>
    <property type="match status" value="1"/>
</dbReference>
<dbReference type="InterPro" id="IPR052049">
    <property type="entry name" value="Electron_transfer_protein"/>
</dbReference>
<evidence type="ECO:0000256" key="6">
    <source>
        <dbReference type="ARBA" id="ARBA00023136"/>
    </source>
</evidence>
<comment type="caution">
    <text evidence="8">The sequence shown here is derived from an EMBL/GenBank/DDBJ whole genome shotgun (WGS) entry which is preliminary data.</text>
</comment>
<feature type="transmembrane region" description="Helical" evidence="7">
    <location>
        <begin position="85"/>
        <end position="105"/>
    </location>
</feature>
<proteinExistence type="inferred from homology"/>